<evidence type="ECO:0000313" key="7">
    <source>
        <dbReference type="EMBL" id="WMS86198.1"/>
    </source>
</evidence>
<dbReference type="Proteomes" id="UP001239782">
    <property type="component" value="Chromosome"/>
</dbReference>
<gene>
    <name evidence="7" type="ORF">Q9312_13310</name>
</gene>
<dbReference type="InterPro" id="IPR002797">
    <property type="entry name" value="Polysacc_synth"/>
</dbReference>
<keyword evidence="5 6" id="KW-0472">Membrane</keyword>
<evidence type="ECO:0000256" key="2">
    <source>
        <dbReference type="ARBA" id="ARBA00022475"/>
    </source>
</evidence>
<evidence type="ECO:0000256" key="4">
    <source>
        <dbReference type="ARBA" id="ARBA00022989"/>
    </source>
</evidence>
<evidence type="ECO:0000256" key="1">
    <source>
        <dbReference type="ARBA" id="ARBA00004651"/>
    </source>
</evidence>
<feature type="transmembrane region" description="Helical" evidence="6">
    <location>
        <begin position="253"/>
        <end position="273"/>
    </location>
</feature>
<organism evidence="7 8">
    <name type="scientific">Pleionea litopenaei</name>
    <dbReference type="NCBI Taxonomy" id="3070815"/>
    <lineage>
        <taxon>Bacteria</taxon>
        <taxon>Pseudomonadati</taxon>
        <taxon>Pseudomonadota</taxon>
        <taxon>Gammaproteobacteria</taxon>
        <taxon>Oceanospirillales</taxon>
        <taxon>Pleioneaceae</taxon>
        <taxon>Pleionea</taxon>
    </lineage>
</organism>
<feature type="transmembrane region" description="Helical" evidence="6">
    <location>
        <begin position="44"/>
        <end position="70"/>
    </location>
</feature>
<proteinExistence type="predicted"/>
<protein>
    <submittedName>
        <fullName evidence="7">Oligosaccharide flippase family protein</fullName>
    </submittedName>
</protein>
<evidence type="ECO:0000313" key="8">
    <source>
        <dbReference type="Proteomes" id="UP001239782"/>
    </source>
</evidence>
<feature type="transmembrane region" description="Helical" evidence="6">
    <location>
        <begin position="293"/>
        <end position="316"/>
    </location>
</feature>
<feature type="transmembrane region" description="Helical" evidence="6">
    <location>
        <begin position="385"/>
        <end position="404"/>
    </location>
</feature>
<dbReference type="PANTHER" id="PTHR30250">
    <property type="entry name" value="PST FAMILY PREDICTED COLANIC ACID TRANSPORTER"/>
    <property type="match status" value="1"/>
</dbReference>
<dbReference type="Pfam" id="PF01943">
    <property type="entry name" value="Polysacc_synt"/>
    <property type="match status" value="1"/>
</dbReference>
<accession>A0AA51X5N9</accession>
<feature type="transmembrane region" description="Helical" evidence="6">
    <location>
        <begin position="119"/>
        <end position="141"/>
    </location>
</feature>
<evidence type="ECO:0000256" key="6">
    <source>
        <dbReference type="SAM" id="Phobius"/>
    </source>
</evidence>
<feature type="transmembrane region" description="Helical" evidence="6">
    <location>
        <begin position="82"/>
        <end position="104"/>
    </location>
</feature>
<feature type="transmembrane region" description="Helical" evidence="6">
    <location>
        <begin position="440"/>
        <end position="464"/>
    </location>
</feature>
<name>A0AA51X5N9_9GAMM</name>
<feature type="transmembrane region" description="Helical" evidence="6">
    <location>
        <begin position="12"/>
        <end position="32"/>
    </location>
</feature>
<feature type="transmembrane region" description="Helical" evidence="6">
    <location>
        <begin position="360"/>
        <end position="379"/>
    </location>
</feature>
<dbReference type="PANTHER" id="PTHR30250:SF11">
    <property type="entry name" value="O-ANTIGEN TRANSPORTER-RELATED"/>
    <property type="match status" value="1"/>
</dbReference>
<feature type="transmembrane region" description="Helical" evidence="6">
    <location>
        <begin position="148"/>
        <end position="170"/>
    </location>
</feature>
<dbReference type="AlphaFoldDB" id="A0AA51X5N9"/>
<feature type="transmembrane region" description="Helical" evidence="6">
    <location>
        <begin position="322"/>
        <end position="340"/>
    </location>
</feature>
<keyword evidence="2" id="KW-1003">Cell membrane</keyword>
<feature type="transmembrane region" description="Helical" evidence="6">
    <location>
        <begin position="214"/>
        <end position="233"/>
    </location>
</feature>
<dbReference type="KEGG" id="plei:Q9312_13310"/>
<dbReference type="EMBL" id="CP133548">
    <property type="protein sequence ID" value="WMS86198.1"/>
    <property type="molecule type" value="Genomic_DNA"/>
</dbReference>
<feature type="transmembrane region" description="Helical" evidence="6">
    <location>
        <begin position="416"/>
        <end position="434"/>
    </location>
</feature>
<dbReference type="RefSeq" id="WP_309201350.1">
    <property type="nucleotide sequence ID" value="NZ_CP133548.1"/>
</dbReference>
<reference evidence="7 8" key="1">
    <citation type="submission" date="2023-08" db="EMBL/GenBank/DDBJ databases">
        <title>Pleionea litopenaei sp. nov., isolated from stomach of juvenile Litopenaeus vannamei.</title>
        <authorList>
            <person name="Rho A.M."/>
            <person name="Hwang C.Y."/>
        </authorList>
    </citation>
    <scope>NUCLEOTIDE SEQUENCE [LARGE SCALE GENOMIC DNA]</scope>
    <source>
        <strain evidence="7 8">HL-JVS1</strain>
    </source>
</reference>
<evidence type="ECO:0000256" key="3">
    <source>
        <dbReference type="ARBA" id="ARBA00022692"/>
    </source>
</evidence>
<evidence type="ECO:0000256" key="5">
    <source>
        <dbReference type="ARBA" id="ARBA00023136"/>
    </source>
</evidence>
<keyword evidence="8" id="KW-1185">Reference proteome</keyword>
<comment type="subcellular location">
    <subcellularLocation>
        <location evidence="1">Cell membrane</location>
        <topology evidence="1">Multi-pass membrane protein</topology>
    </subcellularLocation>
</comment>
<keyword evidence="3 6" id="KW-0812">Transmembrane</keyword>
<sequence>MSTQSSALKSTVIYGIGRLVGGFASFITLPIYTKNLSPADYGVVELLVLLIELAALLIGAKITAGMFRFYSEAQSEQEKKSIFSSTLYFISILFCVAIAVIWLLADPIESHLGIQEQGWLVRIFSFTLLISGCNELFFAMLRIKNRPITFVGLNIGKLALQVIFCLLFIWHLKLGYWGVVYASILSNLALSCYFAFVSSNFLSRTLDLKFIKALYQFSWPIIISSFGMYLITFGDRYFINTYLNTEAVGIYALAYKFGLLLFSLIWSPFAMYWEPQQYSYAKQESANELFGSVFCSVSIVVLLAAGGLINVSPLLIQVIADPAYQSAIAYVPFIVLAYVFHAWSDFMRFGLLKSGKTIHITYATYLSVAAILVLFMLLIPSYGLLGASIATLSCFVIRFSYIAIMGNKYFSIKVPVFKLVFLILYSASICLMTQQLHLTGWVGIFAIMGIYFIALLLLLVFPWMNQERDYLKPIIINNKLYKRFTKQSSLS</sequence>
<keyword evidence="4 6" id="KW-1133">Transmembrane helix</keyword>
<dbReference type="InterPro" id="IPR050833">
    <property type="entry name" value="Poly_Biosynth_Transport"/>
</dbReference>
<dbReference type="GO" id="GO:0005886">
    <property type="term" value="C:plasma membrane"/>
    <property type="evidence" value="ECO:0007669"/>
    <property type="project" value="UniProtKB-SubCell"/>
</dbReference>
<feature type="transmembrane region" description="Helical" evidence="6">
    <location>
        <begin position="176"/>
        <end position="202"/>
    </location>
</feature>